<dbReference type="PANTHER" id="PTHR12598">
    <property type="entry name" value="COPPER HOMEOSTASIS PROTEIN CUTC"/>
    <property type="match status" value="1"/>
</dbReference>
<dbReference type="GO" id="GO:0005737">
    <property type="term" value="C:cytoplasm"/>
    <property type="evidence" value="ECO:0007669"/>
    <property type="project" value="UniProtKB-SubCell"/>
</dbReference>
<sequence>MKKFTLEICADSFESAKAAWEGGADRIELCQNLIIGGTTPSPYLFRQIREKNPIRIHVLIRPRFGDFLYSEEEIQVMEEEIKMYREMGAEGVVIGALTPEGRLDKAQLSRLMKAADGMSVTLHRAFDMCRDPREGLQDAIDLGFHRILTSGQKNSALEGWEVLSKLRKESAGKIRIMAGAGVSHRNIPQIYEKTGIMEYHMSGKITVESGMKYRKEGVSMGLPSFSEYQLFRTDKGQVEKAAACLRSLEEA</sequence>
<dbReference type="GO" id="GO:0005507">
    <property type="term" value="F:copper ion binding"/>
    <property type="evidence" value="ECO:0007669"/>
    <property type="project" value="TreeGrafter"/>
</dbReference>
<dbReference type="Proteomes" id="UP000886814">
    <property type="component" value="Unassembled WGS sequence"/>
</dbReference>
<dbReference type="PANTHER" id="PTHR12598:SF0">
    <property type="entry name" value="COPPER HOMEOSTASIS PROTEIN CUTC HOMOLOG"/>
    <property type="match status" value="1"/>
</dbReference>
<reference evidence="3" key="1">
    <citation type="journal article" date="2021" name="PeerJ">
        <title>Extensive microbial diversity within the chicken gut microbiome revealed by metagenomics and culture.</title>
        <authorList>
            <person name="Gilroy R."/>
            <person name="Ravi A."/>
            <person name="Getino M."/>
            <person name="Pursley I."/>
            <person name="Horton D.L."/>
            <person name="Alikhan N.F."/>
            <person name="Baker D."/>
            <person name="Gharbi K."/>
            <person name="Hall N."/>
            <person name="Watson M."/>
            <person name="Adriaenssens E.M."/>
            <person name="Foster-Nyarko E."/>
            <person name="Jarju S."/>
            <person name="Secka A."/>
            <person name="Antonio M."/>
            <person name="Oren A."/>
            <person name="Chaudhuri R.R."/>
            <person name="La Ragione R."/>
            <person name="Hildebrand F."/>
            <person name="Pallen M.J."/>
        </authorList>
    </citation>
    <scope>NUCLEOTIDE SEQUENCE</scope>
    <source>
        <strain evidence="3">CHK195-9823</strain>
    </source>
</reference>
<dbReference type="Gene3D" id="3.20.20.380">
    <property type="entry name" value="Copper homeostasis (CutC) domain"/>
    <property type="match status" value="1"/>
</dbReference>
<comment type="caution">
    <text evidence="2">Once thought to be involved in copper homeostasis, experiments in E.coli have shown this is not the case.</text>
</comment>
<dbReference type="FunFam" id="3.20.20.380:FF:000001">
    <property type="entry name" value="Copper homeostasis protein CutC"/>
    <property type="match status" value="1"/>
</dbReference>
<reference evidence="3" key="2">
    <citation type="submission" date="2021-04" db="EMBL/GenBank/DDBJ databases">
        <authorList>
            <person name="Gilroy R."/>
        </authorList>
    </citation>
    <scope>NUCLEOTIDE SEQUENCE</scope>
    <source>
        <strain evidence="3">CHK195-9823</strain>
    </source>
</reference>
<dbReference type="InterPro" id="IPR005627">
    <property type="entry name" value="CutC-like"/>
</dbReference>
<comment type="subcellular location">
    <subcellularLocation>
        <location evidence="2">Cytoplasm</location>
    </subcellularLocation>
</comment>
<gene>
    <name evidence="2" type="primary">cutC</name>
    <name evidence="3" type="ORF">H9747_05680</name>
</gene>
<accession>A0A9D1TFK0</accession>
<evidence type="ECO:0000313" key="3">
    <source>
        <dbReference type="EMBL" id="HIV38477.1"/>
    </source>
</evidence>
<name>A0A9D1TFK0_9FIRM</name>
<proteinExistence type="inferred from homology"/>
<dbReference type="InterPro" id="IPR036822">
    <property type="entry name" value="CutC-like_dom_sf"/>
</dbReference>
<evidence type="ECO:0000256" key="1">
    <source>
        <dbReference type="ARBA" id="ARBA00007768"/>
    </source>
</evidence>
<protein>
    <recommendedName>
        <fullName evidence="2">PF03932 family protein CutC</fullName>
    </recommendedName>
</protein>
<dbReference type="SUPFAM" id="SSF110395">
    <property type="entry name" value="CutC-like"/>
    <property type="match status" value="1"/>
</dbReference>
<comment type="similarity">
    <text evidence="1 2">Belongs to the CutC family.</text>
</comment>
<comment type="caution">
    <text evidence="3">The sequence shown here is derived from an EMBL/GenBank/DDBJ whole genome shotgun (WGS) entry which is preliminary data.</text>
</comment>
<dbReference type="Pfam" id="PF03932">
    <property type="entry name" value="CutC"/>
    <property type="match status" value="1"/>
</dbReference>
<dbReference type="EMBL" id="DXIQ01000033">
    <property type="protein sequence ID" value="HIV38477.1"/>
    <property type="molecule type" value="Genomic_DNA"/>
</dbReference>
<evidence type="ECO:0000313" key="4">
    <source>
        <dbReference type="Proteomes" id="UP000886814"/>
    </source>
</evidence>
<evidence type="ECO:0000256" key="2">
    <source>
        <dbReference type="HAMAP-Rule" id="MF_00795"/>
    </source>
</evidence>
<dbReference type="AlphaFoldDB" id="A0A9D1TFK0"/>
<organism evidence="3 4">
    <name type="scientific">Candidatus Blautia stercorigallinarum</name>
    <dbReference type="NCBI Taxonomy" id="2838501"/>
    <lineage>
        <taxon>Bacteria</taxon>
        <taxon>Bacillati</taxon>
        <taxon>Bacillota</taxon>
        <taxon>Clostridia</taxon>
        <taxon>Lachnospirales</taxon>
        <taxon>Lachnospiraceae</taxon>
        <taxon>Blautia</taxon>
    </lineage>
</organism>
<keyword evidence="2" id="KW-0963">Cytoplasm</keyword>
<dbReference type="HAMAP" id="MF_00795">
    <property type="entry name" value="CutC"/>
    <property type="match status" value="1"/>
</dbReference>